<protein>
    <submittedName>
        <fullName evidence="2">Uncharacterized protein</fullName>
    </submittedName>
</protein>
<sequence>MSRIGDTTSRPTAPTARPPEQAPAPSPEATARPAAQPTPPATGHSPVSEFIQQQATLGNATNVANASGVPSGISGMFPRTPPNLSLGLNRLNVAGSLAAVPLSAMTARNDIARAQANPSQGTIAQATASTLSVPRNTLAAAGAVFTASNARTYRDAHRAAETAFRTAAPNASEAAVRAASRTAARSSVDALTTGIRSGADAARPVNSAGVRAVESAVTAGVRGSSDDAIRTVMGAGTRAAARAELRTAAAGTARAATSAAVHSGAGAVGRAAARFAPGVNVAVAALDVGVAAATWANPQSSTTARVTSSITALGSVAAATNIPIVSQVGAGVSVVSSFVGGLFGGD</sequence>
<feature type="region of interest" description="Disordered" evidence="1">
    <location>
        <begin position="1"/>
        <end position="46"/>
    </location>
</feature>
<accession>A0ABT5D048</accession>
<dbReference type="Proteomes" id="UP001221838">
    <property type="component" value="Unassembled WGS sequence"/>
</dbReference>
<reference evidence="2 3" key="1">
    <citation type="submission" date="2022-11" db="EMBL/GenBank/DDBJ databases">
        <title>Minimal conservation of predation-associated metabolite biosynthetic gene clusters underscores biosynthetic potential of Myxococcota including descriptions for ten novel species: Archangium lansinium sp. nov., Myxococcus landrumus sp. nov., Nannocystis bai.</title>
        <authorList>
            <person name="Ahearne A."/>
            <person name="Stevens C."/>
            <person name="Dowd S."/>
        </authorList>
    </citation>
    <scope>NUCLEOTIDE SEQUENCE [LARGE SCALE GENOMIC DNA]</scope>
    <source>
        <strain evidence="2 3">NCWAL01</strain>
    </source>
</reference>
<dbReference type="RefSeq" id="WP_272134279.1">
    <property type="nucleotide sequence ID" value="NZ_JAQNDM010000001.1"/>
</dbReference>
<evidence type="ECO:0000256" key="1">
    <source>
        <dbReference type="SAM" id="MobiDB-lite"/>
    </source>
</evidence>
<dbReference type="EMBL" id="JAQNDM010000001">
    <property type="protein sequence ID" value="MDC0707050.1"/>
    <property type="molecule type" value="Genomic_DNA"/>
</dbReference>
<organism evidence="2 3">
    <name type="scientific">Stigmatella ashevillensis</name>
    <dbReference type="NCBI Taxonomy" id="2995309"/>
    <lineage>
        <taxon>Bacteria</taxon>
        <taxon>Pseudomonadati</taxon>
        <taxon>Myxococcota</taxon>
        <taxon>Myxococcia</taxon>
        <taxon>Myxococcales</taxon>
        <taxon>Cystobacterineae</taxon>
        <taxon>Archangiaceae</taxon>
        <taxon>Stigmatella</taxon>
    </lineage>
</organism>
<evidence type="ECO:0000313" key="3">
    <source>
        <dbReference type="Proteomes" id="UP001221838"/>
    </source>
</evidence>
<proteinExistence type="predicted"/>
<name>A0ABT5D048_9BACT</name>
<keyword evidence="3" id="KW-1185">Reference proteome</keyword>
<evidence type="ECO:0000313" key="2">
    <source>
        <dbReference type="EMBL" id="MDC0707050.1"/>
    </source>
</evidence>
<gene>
    <name evidence="2" type="ORF">POL68_01065</name>
</gene>
<comment type="caution">
    <text evidence="2">The sequence shown here is derived from an EMBL/GenBank/DDBJ whole genome shotgun (WGS) entry which is preliminary data.</text>
</comment>
<feature type="compositionally biased region" description="Pro residues" evidence="1">
    <location>
        <begin position="16"/>
        <end position="26"/>
    </location>
</feature>